<name>A0AA38P5R9_9AGAR</name>
<proteinExistence type="predicted"/>
<protein>
    <submittedName>
        <fullName evidence="1">Uncharacterized protein</fullName>
    </submittedName>
</protein>
<comment type="caution">
    <text evidence="1">The sequence shown here is derived from an EMBL/GenBank/DDBJ whole genome shotgun (WGS) entry which is preliminary data.</text>
</comment>
<sequence length="182" mass="20430">MQVLERRAPSSLGMHPIRHGIRTLARQAPGLLTSSSDSMEDLIKWLLSTVKEEGDHNYGLADQLEDVDVEFSSKPLPRIVFNKRTGVVLDGKSPQKVRSTFLYNAGSEFLEELQDFGFRTKFVAGCMSMLPGEPEESVQKSFERLLDAGLLTASNRRYSLKKLRLWLKQTAEVTSASRVARS</sequence>
<dbReference type="AlphaFoldDB" id="A0AA38P5R9"/>
<dbReference type="Proteomes" id="UP001163846">
    <property type="component" value="Unassembled WGS sequence"/>
</dbReference>
<evidence type="ECO:0000313" key="2">
    <source>
        <dbReference type="Proteomes" id="UP001163846"/>
    </source>
</evidence>
<accession>A0AA38P5R9</accession>
<dbReference type="EMBL" id="MU806300">
    <property type="protein sequence ID" value="KAJ3836696.1"/>
    <property type="molecule type" value="Genomic_DNA"/>
</dbReference>
<organism evidence="1 2">
    <name type="scientific">Lentinula raphanica</name>
    <dbReference type="NCBI Taxonomy" id="153919"/>
    <lineage>
        <taxon>Eukaryota</taxon>
        <taxon>Fungi</taxon>
        <taxon>Dikarya</taxon>
        <taxon>Basidiomycota</taxon>
        <taxon>Agaricomycotina</taxon>
        <taxon>Agaricomycetes</taxon>
        <taxon>Agaricomycetidae</taxon>
        <taxon>Agaricales</taxon>
        <taxon>Marasmiineae</taxon>
        <taxon>Omphalotaceae</taxon>
        <taxon>Lentinula</taxon>
    </lineage>
</organism>
<gene>
    <name evidence="1" type="ORF">F5878DRAFT_249024</name>
</gene>
<evidence type="ECO:0000313" key="1">
    <source>
        <dbReference type="EMBL" id="KAJ3836696.1"/>
    </source>
</evidence>
<keyword evidence="2" id="KW-1185">Reference proteome</keyword>
<reference evidence="1" key="1">
    <citation type="submission" date="2022-08" db="EMBL/GenBank/DDBJ databases">
        <authorList>
            <consortium name="DOE Joint Genome Institute"/>
            <person name="Min B."/>
            <person name="Riley R."/>
            <person name="Sierra-Patev S."/>
            <person name="Naranjo-Ortiz M."/>
            <person name="Looney B."/>
            <person name="Konkel Z."/>
            <person name="Slot J.C."/>
            <person name="Sakamoto Y."/>
            <person name="Steenwyk J.L."/>
            <person name="Rokas A."/>
            <person name="Carro J."/>
            <person name="Camarero S."/>
            <person name="Ferreira P."/>
            <person name="Molpeceres G."/>
            <person name="Ruiz-Duenas F.J."/>
            <person name="Serrano A."/>
            <person name="Henrissat B."/>
            <person name="Drula E."/>
            <person name="Hughes K.W."/>
            <person name="Mata J.L."/>
            <person name="Ishikawa N.K."/>
            <person name="Vargas-Isla R."/>
            <person name="Ushijima S."/>
            <person name="Smith C.A."/>
            <person name="Ahrendt S."/>
            <person name="Andreopoulos W."/>
            <person name="He G."/>
            <person name="Labutti K."/>
            <person name="Lipzen A."/>
            <person name="Ng V."/>
            <person name="Sandor L."/>
            <person name="Barry K."/>
            <person name="Martinez A.T."/>
            <person name="Xiao Y."/>
            <person name="Gibbons J.G."/>
            <person name="Terashima K."/>
            <person name="Hibbett D.S."/>
            <person name="Grigoriev I.V."/>
        </authorList>
    </citation>
    <scope>NUCLEOTIDE SEQUENCE</scope>
    <source>
        <strain evidence="1">TFB9207</strain>
    </source>
</reference>